<comment type="caution">
    <text evidence="3">The sequence shown here is derived from an EMBL/GenBank/DDBJ whole genome shotgun (WGS) entry which is preliminary data.</text>
</comment>
<dbReference type="EMBL" id="MU864382">
    <property type="protein sequence ID" value="KAK4188906.1"/>
    <property type="molecule type" value="Genomic_DNA"/>
</dbReference>
<feature type="compositionally biased region" description="Pro residues" evidence="2">
    <location>
        <begin position="1"/>
        <end position="13"/>
    </location>
</feature>
<feature type="coiled-coil region" evidence="1">
    <location>
        <begin position="136"/>
        <end position="221"/>
    </location>
</feature>
<organism evidence="3 4">
    <name type="scientific">Podospora australis</name>
    <dbReference type="NCBI Taxonomy" id="1536484"/>
    <lineage>
        <taxon>Eukaryota</taxon>
        <taxon>Fungi</taxon>
        <taxon>Dikarya</taxon>
        <taxon>Ascomycota</taxon>
        <taxon>Pezizomycotina</taxon>
        <taxon>Sordariomycetes</taxon>
        <taxon>Sordariomycetidae</taxon>
        <taxon>Sordariales</taxon>
        <taxon>Podosporaceae</taxon>
        <taxon>Podospora</taxon>
    </lineage>
</organism>
<reference evidence="3" key="1">
    <citation type="journal article" date="2023" name="Mol. Phylogenet. Evol.">
        <title>Genome-scale phylogeny and comparative genomics of the fungal order Sordariales.</title>
        <authorList>
            <person name="Hensen N."/>
            <person name="Bonometti L."/>
            <person name="Westerberg I."/>
            <person name="Brannstrom I.O."/>
            <person name="Guillou S."/>
            <person name="Cros-Aarteil S."/>
            <person name="Calhoun S."/>
            <person name="Haridas S."/>
            <person name="Kuo A."/>
            <person name="Mondo S."/>
            <person name="Pangilinan J."/>
            <person name="Riley R."/>
            <person name="LaButti K."/>
            <person name="Andreopoulos B."/>
            <person name="Lipzen A."/>
            <person name="Chen C."/>
            <person name="Yan M."/>
            <person name="Daum C."/>
            <person name="Ng V."/>
            <person name="Clum A."/>
            <person name="Steindorff A."/>
            <person name="Ohm R.A."/>
            <person name="Martin F."/>
            <person name="Silar P."/>
            <person name="Natvig D.O."/>
            <person name="Lalanne C."/>
            <person name="Gautier V."/>
            <person name="Ament-Velasquez S.L."/>
            <person name="Kruys A."/>
            <person name="Hutchinson M.I."/>
            <person name="Powell A.J."/>
            <person name="Barry K."/>
            <person name="Miller A.N."/>
            <person name="Grigoriev I.V."/>
            <person name="Debuchy R."/>
            <person name="Gladieux P."/>
            <person name="Hiltunen Thoren M."/>
            <person name="Johannesson H."/>
        </authorList>
    </citation>
    <scope>NUCLEOTIDE SEQUENCE</scope>
    <source>
        <strain evidence="3">PSN309</strain>
    </source>
</reference>
<dbReference type="AlphaFoldDB" id="A0AAN6WVU4"/>
<proteinExistence type="predicted"/>
<protein>
    <submittedName>
        <fullName evidence="3">Uncharacterized protein</fullName>
    </submittedName>
</protein>
<feature type="coiled-coil region" evidence="1">
    <location>
        <begin position="254"/>
        <end position="281"/>
    </location>
</feature>
<evidence type="ECO:0000256" key="2">
    <source>
        <dbReference type="SAM" id="MobiDB-lite"/>
    </source>
</evidence>
<feature type="region of interest" description="Disordered" evidence="2">
    <location>
        <begin position="1"/>
        <end position="30"/>
    </location>
</feature>
<reference evidence="3" key="2">
    <citation type="submission" date="2023-05" db="EMBL/GenBank/DDBJ databases">
        <authorList>
            <consortium name="Lawrence Berkeley National Laboratory"/>
            <person name="Steindorff A."/>
            <person name="Hensen N."/>
            <person name="Bonometti L."/>
            <person name="Westerberg I."/>
            <person name="Brannstrom I.O."/>
            <person name="Guillou S."/>
            <person name="Cros-Aarteil S."/>
            <person name="Calhoun S."/>
            <person name="Haridas S."/>
            <person name="Kuo A."/>
            <person name="Mondo S."/>
            <person name="Pangilinan J."/>
            <person name="Riley R."/>
            <person name="Labutti K."/>
            <person name="Andreopoulos B."/>
            <person name="Lipzen A."/>
            <person name="Chen C."/>
            <person name="Yanf M."/>
            <person name="Daum C."/>
            <person name="Ng V."/>
            <person name="Clum A."/>
            <person name="Ohm R."/>
            <person name="Martin F."/>
            <person name="Silar P."/>
            <person name="Natvig D."/>
            <person name="Lalanne C."/>
            <person name="Gautier V."/>
            <person name="Ament-Velasquez S.L."/>
            <person name="Kruys A."/>
            <person name="Hutchinson M.I."/>
            <person name="Powell A.J."/>
            <person name="Barry K."/>
            <person name="Miller A.N."/>
            <person name="Grigoriev I.V."/>
            <person name="Debuchy R."/>
            <person name="Gladieux P."/>
            <person name="Thoren M.H."/>
            <person name="Johannesson H."/>
        </authorList>
    </citation>
    <scope>NUCLEOTIDE SEQUENCE</scope>
    <source>
        <strain evidence="3">PSN309</strain>
    </source>
</reference>
<keyword evidence="1" id="KW-0175">Coiled coil</keyword>
<keyword evidence="4" id="KW-1185">Reference proteome</keyword>
<gene>
    <name evidence="3" type="ORF">QBC35DRAFT_462514</name>
</gene>
<evidence type="ECO:0000256" key="1">
    <source>
        <dbReference type="SAM" id="Coils"/>
    </source>
</evidence>
<evidence type="ECO:0000313" key="3">
    <source>
        <dbReference type="EMBL" id="KAK4188906.1"/>
    </source>
</evidence>
<evidence type="ECO:0000313" key="4">
    <source>
        <dbReference type="Proteomes" id="UP001302126"/>
    </source>
</evidence>
<dbReference type="Proteomes" id="UP001302126">
    <property type="component" value="Unassembled WGS sequence"/>
</dbReference>
<sequence>MVPPRPTSQPPSAPSLDHSPAPPVFAYDTTPAPRFSPRLLDTDEWPLESDSLHRNLCTNAVGMGSSSVEDTPDTTYWKIWALFFADYADKAATKQPTRFRRLDAQIATLKSDASMRAKTSTIKHLREKITVLADKAEKARGLALALKKDLEAQQAETIQLHIENEVVNKLNKGLTREIAQLEGRHAKEQKDTTTTRAIIENDDLGSQIAALKARAEDQEKTISSPQSQLPDKVKNQEMGAAALKVQQDQAKPLALGLQEQISSLKAQLKREKKSNASLKAKVQSHFL</sequence>
<accession>A0AAN6WVU4</accession>
<name>A0AAN6WVU4_9PEZI</name>